<comment type="caution">
    <text evidence="1">The sequence shown here is derived from an EMBL/GenBank/DDBJ whole genome shotgun (WGS) entry which is preliminary data.</text>
</comment>
<evidence type="ECO:0000313" key="2">
    <source>
        <dbReference type="Proteomes" id="UP001057279"/>
    </source>
</evidence>
<reference evidence="1" key="1">
    <citation type="submission" date="2022-03" db="EMBL/GenBank/DDBJ databases">
        <title>Genomic analyses of argali, domestic sheep and their hybrids provide insights into chromosomal evolution, heterosis and genetic basis of agronomic traits.</title>
        <authorList>
            <person name="Li M."/>
        </authorList>
    </citation>
    <scope>NUCLEOTIDE SEQUENCE</scope>
    <source>
        <strain evidence="1">F1 hybrid</strain>
    </source>
</reference>
<keyword evidence="2" id="KW-1185">Reference proteome</keyword>
<evidence type="ECO:0000313" key="1">
    <source>
        <dbReference type="EMBL" id="KAI4572863.1"/>
    </source>
</evidence>
<organism evidence="1 2">
    <name type="scientific">Ovis ammon polii x Ovis aries</name>
    <dbReference type="NCBI Taxonomy" id="2918886"/>
    <lineage>
        <taxon>Eukaryota</taxon>
        <taxon>Metazoa</taxon>
        <taxon>Chordata</taxon>
        <taxon>Craniata</taxon>
        <taxon>Vertebrata</taxon>
        <taxon>Euteleostomi</taxon>
        <taxon>Mammalia</taxon>
        <taxon>Eutheria</taxon>
        <taxon>Laurasiatheria</taxon>
        <taxon>Artiodactyla</taxon>
        <taxon>Ruminantia</taxon>
        <taxon>Pecora</taxon>
        <taxon>Bovidae</taxon>
        <taxon>Caprinae</taxon>
        <taxon>Ovis</taxon>
    </lineage>
</organism>
<dbReference type="Proteomes" id="UP001057279">
    <property type="component" value="Linkage Group LG15"/>
</dbReference>
<sequence length="1317" mass="146145">MPKLADCRETHGPELNGSSQPPDWCTKATSETPLGRPDPMASLKSPWWLLMWLVFMHSALLQTTAEKSPGAYFLPEFALSPQGSFLEDTTGEQFLTYRYDDQTSRNTRSDEEKDSNWDAWGDWSDCSRTCGGGASYSLRRCLTGRDWIFQKTDMKRLGYKLQLKQKVRNCEGQNIRYKTCSNNDCPPDAEDFRAQQCSAYNDVQYQGRYYEWLPQYNDPATPCALRCQARGQNLVVELAPKVLDGTRCTADSLDMCISGICQAVGCDRQLGSNAKEDNCGVCAGDGATCRLVRGQSKSHVSPEKREENVIAVPLGSRSVRITVKGPAHLCKQDLILTFFFFSESLFSKENVFIESKTLQGSKGEHSFNSPGVFVVENTTVEFQKGSERQTFKIPGPLMADFIFKCTVTCGRGLRYRVVLCINHRGQHVGGCNPQLKLHIKEECIIPIPCYKPKEKSPVEAKSPWLKQAQELEETRIATEEPTFVPEPWSTCSATCGPGVQVREVKCRVLLTFTQTETELPEEECEGPRLPTERPCLLQPCDESPAARELAASLQEQDSETTYDWEYAGFTPCTATCLGGHQEAIAVCLHLQTQQTVNDTLCDMVHRPPAMSQACNTEPCPPRWHMGSWGPCSATCGVGIQTREVYCLHPGESPSPPEECRDEKPHALQACNQFDCPPSWHIEEWQQCSRTCGGGTQNRRVTCRQLLTDGSFLNLSEELCQGPKASSRKSCARTDCPPHWTVGDWSKCSVSCGVGTQRRQQTCQKLTAKGRRVPLSDTLCQHLSGPPLVRSCQMPLCKKMKPEMKARVREQGPQILGVQRVYIQTREEKRINLTIGSRAYLLPNTSVIIKCPVRRFQKSRIQWEKDGRCLQNSKRLGFTKSGSLKIHSLAALDIGEYRCIAGPAQETVVLKLIGTDNRLIAPPALGGHTREYPGMDNNEANNLGATWHKMRLMWNNKNELYLHNGQINNQSLLRALLGHCSPSAGNTNSWEFENKQFEAAVKQGAYSMETAQFDELIRNMSQLMETGEISDDLASQVIYQLVAELTKTQPAHAHWRGIPGEAPPMAQLRGETGSVPQSSNSKNSGKLTFKPKGPVLLRQSQPTLISFNKTVNSRIGNTVYITRRTEVINILCELVTRSEATYTWTKDGALLQPSEKVILDGMGKMQIRKPTKKDQGIYGCAVANHLGSDVESSSVLYAEAPVILSVGRNITRPEHGHLSVVIGGFVEAPLQANVTIQCPVKGVPQPNVTWLKKGGSLSDNISLLFNGSLLLQNLSLENEGTYVCTATNALGKAMATSVLHLLEGYDYLAAASLPKNLQ</sequence>
<protein>
    <submittedName>
        <fullName evidence="1">Uncharacterized protein</fullName>
    </submittedName>
</protein>
<name>A0ACB9ULB8_9CETA</name>
<accession>A0ACB9ULB8</accession>
<dbReference type="EMBL" id="CM043040">
    <property type="protein sequence ID" value="KAI4572863.1"/>
    <property type="molecule type" value="Genomic_DNA"/>
</dbReference>
<gene>
    <name evidence="1" type="ORF">MJG53_012701</name>
</gene>
<proteinExistence type="predicted"/>